<dbReference type="EMBL" id="JBHSWT010000012">
    <property type="protein sequence ID" value="MFC6770050.1"/>
    <property type="molecule type" value="Genomic_DNA"/>
</dbReference>
<dbReference type="Proteomes" id="UP001596274">
    <property type="component" value="Unassembled WGS sequence"/>
</dbReference>
<dbReference type="AlphaFoldDB" id="A0ABD5T3W5"/>
<evidence type="ECO:0000313" key="1">
    <source>
        <dbReference type="EMBL" id="MFC6770050.1"/>
    </source>
</evidence>
<evidence type="ECO:0000313" key="2">
    <source>
        <dbReference type="Proteomes" id="UP001596274"/>
    </source>
</evidence>
<accession>A0ABD5T3W5</accession>
<protein>
    <submittedName>
        <fullName evidence="1">Uncharacterized protein</fullName>
    </submittedName>
</protein>
<organism evidence="1 2">
    <name type="scientific">Halorubrum pallidum</name>
    <dbReference type="NCBI Taxonomy" id="1526114"/>
    <lineage>
        <taxon>Archaea</taxon>
        <taxon>Methanobacteriati</taxon>
        <taxon>Methanobacteriota</taxon>
        <taxon>Stenosarchaea group</taxon>
        <taxon>Halobacteria</taxon>
        <taxon>Halobacteriales</taxon>
        <taxon>Haloferacaceae</taxon>
        <taxon>Halorubrum</taxon>
    </lineage>
</organism>
<name>A0ABD5T3W5_9EURY</name>
<gene>
    <name evidence="1" type="ORF">ACFQDD_00675</name>
</gene>
<sequence>MESPHPDWSSVGNGYRLGENRLTVTQLENGWIVGLVAPDAISPPHGPLLVTDDERTAYETAKVLTWFASEQGFEVFLDNLRESSPGYSGTNWSLGTRVPDDVDPREAARRLLGPYSSVLDEILPPS</sequence>
<proteinExistence type="predicted"/>
<comment type="caution">
    <text evidence="1">The sequence shown here is derived from an EMBL/GenBank/DDBJ whole genome shotgun (WGS) entry which is preliminary data.</text>
</comment>
<keyword evidence="2" id="KW-1185">Reference proteome</keyword>
<reference evidence="1 2" key="1">
    <citation type="journal article" date="2019" name="Int. J. Syst. Evol. Microbiol.">
        <title>The Global Catalogue of Microorganisms (GCM) 10K type strain sequencing project: providing services to taxonomists for standard genome sequencing and annotation.</title>
        <authorList>
            <consortium name="The Broad Institute Genomics Platform"/>
            <consortium name="The Broad Institute Genome Sequencing Center for Infectious Disease"/>
            <person name="Wu L."/>
            <person name="Ma J."/>
        </authorList>
    </citation>
    <scope>NUCLEOTIDE SEQUENCE [LARGE SCALE GENOMIC DNA]</scope>
    <source>
        <strain evidence="1 2">PJ61</strain>
    </source>
</reference>